<sequence>MPIVIRKDEWNRINNWANFDAEDPEVVRRREYVKFLNETSQVMTKAWPNSLENVNKRNEELRIARNLQAEQTNTKFYARYLRKKKEEQERLMYSARDMVFKNKDAPKLLLSAVIETAVQKEREEQVKFLNERRKEEAERKREDDDEIIRKAKEWHELMALRKKRRWDANKQHQKDILDQAHEVAERNRTEYETELNLQKIDNILAREQMDALKKFDEEFRAEERARIFRAIEQDRKETRDRKREQDARDKMDDKLIEVLQKSRCRIEQKRKKTEADLKNEKLRVLEKISQRLESGDAVRNAKEQAILDKAVKEKNDLNEARHQALLKKQEQFRQDRMASRAKFLKDEEQRLRDFNTTRQWDIMNRFKNIEIYEEFQENLRKQKERKIAEYRAEILRLWKEREDREAKERADTRYFYGELAEKKLRAADNKLLTHAAGLLQEAKEHGRPDYALHRAIDAYCKLYRLYPMPDLPRSMQEHFTGYTPWDGSRPDRDYVEPPPPHPRKKAVPLPAPNAPQETTRTNGLQAVDKPGPSKPKEEKKEENVQDYKRSAPANGLQRRNLEQTFSLPPITVVPCTNESCRCELKPGAK</sequence>
<evidence type="ECO:0000313" key="2">
    <source>
        <dbReference type="Proteomes" id="UP001231649"/>
    </source>
</evidence>
<accession>A0ACC2QIP2</accession>
<dbReference type="EMBL" id="CM056793">
    <property type="protein sequence ID" value="KAJ8715325.1"/>
    <property type="molecule type" value="Genomic_DNA"/>
</dbReference>
<evidence type="ECO:0000313" key="1">
    <source>
        <dbReference type="EMBL" id="KAJ8715325.1"/>
    </source>
</evidence>
<name>A0ACC2QIP2_9NEOP</name>
<reference evidence="1" key="1">
    <citation type="submission" date="2023-03" db="EMBL/GenBank/DDBJ databases">
        <title>Chromosome-level genomes of two armyworms, Mythimna separata and Mythimna loreyi, provide insights into the biosynthesis and reception of sex pheromones.</title>
        <authorList>
            <person name="Zhao H."/>
        </authorList>
    </citation>
    <scope>NUCLEOTIDE SEQUENCE</scope>
    <source>
        <strain evidence="1">BeijingLab</strain>
    </source>
</reference>
<dbReference type="Proteomes" id="UP001231649">
    <property type="component" value="Chromosome 17"/>
</dbReference>
<protein>
    <submittedName>
        <fullName evidence="1">Uncharacterized protein</fullName>
    </submittedName>
</protein>
<proteinExistence type="predicted"/>
<organism evidence="1 2">
    <name type="scientific">Mythimna loreyi</name>
    <dbReference type="NCBI Taxonomy" id="667449"/>
    <lineage>
        <taxon>Eukaryota</taxon>
        <taxon>Metazoa</taxon>
        <taxon>Ecdysozoa</taxon>
        <taxon>Arthropoda</taxon>
        <taxon>Hexapoda</taxon>
        <taxon>Insecta</taxon>
        <taxon>Pterygota</taxon>
        <taxon>Neoptera</taxon>
        <taxon>Endopterygota</taxon>
        <taxon>Lepidoptera</taxon>
        <taxon>Glossata</taxon>
        <taxon>Ditrysia</taxon>
        <taxon>Noctuoidea</taxon>
        <taxon>Noctuidae</taxon>
        <taxon>Noctuinae</taxon>
        <taxon>Hadenini</taxon>
        <taxon>Mythimna</taxon>
    </lineage>
</organism>
<gene>
    <name evidence="1" type="ORF">PYW08_005306</name>
</gene>
<comment type="caution">
    <text evidence="1">The sequence shown here is derived from an EMBL/GenBank/DDBJ whole genome shotgun (WGS) entry which is preliminary data.</text>
</comment>
<keyword evidence="2" id="KW-1185">Reference proteome</keyword>